<protein>
    <submittedName>
        <fullName evidence="1">Uncharacterized protein</fullName>
    </submittedName>
</protein>
<reference evidence="1" key="1">
    <citation type="submission" date="2019-08" db="EMBL/GenBank/DDBJ databases">
        <authorList>
            <person name="Kucharzyk K."/>
            <person name="Murdoch R.W."/>
            <person name="Higgins S."/>
            <person name="Loffler F."/>
        </authorList>
    </citation>
    <scope>NUCLEOTIDE SEQUENCE</scope>
</reference>
<gene>
    <name evidence="1" type="ORF">SDC9_119281</name>
</gene>
<dbReference type="EMBL" id="VSSQ01024668">
    <property type="protein sequence ID" value="MPM72308.1"/>
    <property type="molecule type" value="Genomic_DNA"/>
</dbReference>
<evidence type="ECO:0000313" key="1">
    <source>
        <dbReference type="EMBL" id="MPM72308.1"/>
    </source>
</evidence>
<proteinExistence type="predicted"/>
<accession>A0A645C4K3</accession>
<comment type="caution">
    <text evidence="1">The sequence shown here is derived from an EMBL/GenBank/DDBJ whole genome shotgun (WGS) entry which is preliminary data.</text>
</comment>
<dbReference type="AlphaFoldDB" id="A0A645C4K3"/>
<name>A0A645C4K3_9ZZZZ</name>
<sequence length="73" mass="8011">MNGDDDGILRNFLVVHHLLGGVLEFDVDQRLCFLLHLAGPDIDGNVGKIVGVHEEFESGICRGLHHMPAVHSQ</sequence>
<organism evidence="1">
    <name type="scientific">bioreactor metagenome</name>
    <dbReference type="NCBI Taxonomy" id="1076179"/>
    <lineage>
        <taxon>unclassified sequences</taxon>
        <taxon>metagenomes</taxon>
        <taxon>ecological metagenomes</taxon>
    </lineage>
</organism>